<comment type="function">
    <text evidence="4">Nucleoside triphosphate pyrophosphatase that hydrolyzes dTTP and UTP. May have a dual role in cell division arrest and in preventing the incorporation of modified nucleotides into cellular nucleic acids.</text>
</comment>
<dbReference type="GO" id="GO:0036221">
    <property type="term" value="F:UTP diphosphatase activity"/>
    <property type="evidence" value="ECO:0007669"/>
    <property type="project" value="RHEA"/>
</dbReference>
<organism evidence="5 6">
    <name type="scientific">Capnocytophaga canis</name>
    <dbReference type="NCBI Taxonomy" id="1848903"/>
    <lineage>
        <taxon>Bacteria</taxon>
        <taxon>Pseudomonadati</taxon>
        <taxon>Bacteroidota</taxon>
        <taxon>Flavobacteriia</taxon>
        <taxon>Flavobacteriales</taxon>
        <taxon>Flavobacteriaceae</taxon>
        <taxon>Capnocytophaga</taxon>
    </lineage>
</organism>
<feature type="site" description="Important for substrate specificity" evidence="4">
    <location>
        <position position="153"/>
    </location>
</feature>
<evidence type="ECO:0000256" key="1">
    <source>
        <dbReference type="ARBA" id="ARBA00001968"/>
    </source>
</evidence>
<gene>
    <name evidence="5" type="ORF">CCAND38_260023</name>
</gene>
<protein>
    <recommendedName>
        <fullName evidence="4">dTTP/UTP pyrophosphatase</fullName>
        <shortName evidence="4">dTTPase/UTPase</shortName>
        <ecNumber evidence="4">3.6.1.9</ecNumber>
    </recommendedName>
    <alternativeName>
        <fullName evidence="4">Nucleoside triphosphate pyrophosphatase</fullName>
    </alternativeName>
    <alternativeName>
        <fullName evidence="4">Nucleotide pyrophosphatase</fullName>
        <shortName evidence="4">Nucleotide PPase</shortName>
    </alternativeName>
</protein>
<feature type="active site" description="Proton acceptor" evidence="4">
    <location>
        <position position="70"/>
    </location>
</feature>
<evidence type="ECO:0000313" key="5">
    <source>
        <dbReference type="EMBL" id="CEN45629.1"/>
    </source>
</evidence>
<sequence>MKKIILASASPRRQQFFNELHLNYEIVIKPVDEIYPQNLVREQITNFLAELKATPFKDTLNDDEIVITSDTIVCIENQALGKPKNYEEGFAMLQSLSGRQHEVITSVCFTTTKTQKTVHCITKVTFKTLSKEEIDFYLTNYKPYDKAGAYGIQEWIGYIGVENIEGSYNNVIGLPTHLVYKTLQELL</sequence>
<comment type="similarity">
    <text evidence="4">Belongs to the Maf family. YhdE subfamily.</text>
</comment>
<keyword evidence="3 4" id="KW-0546">Nucleotide metabolism</keyword>
<name>A0A0B7I4C9_9FLAO</name>
<dbReference type="GO" id="GO:0036218">
    <property type="term" value="F:dTTP diphosphatase activity"/>
    <property type="evidence" value="ECO:0007669"/>
    <property type="project" value="RHEA"/>
</dbReference>
<dbReference type="PIRSF" id="PIRSF006305">
    <property type="entry name" value="Maf"/>
    <property type="match status" value="1"/>
</dbReference>
<evidence type="ECO:0000256" key="3">
    <source>
        <dbReference type="ARBA" id="ARBA00023080"/>
    </source>
</evidence>
<comment type="cofactor">
    <cofactor evidence="1 4">
        <name>a divalent metal cation</name>
        <dbReference type="ChEBI" id="CHEBI:60240"/>
    </cofactor>
</comment>
<dbReference type="Proteomes" id="UP000045051">
    <property type="component" value="Unassembled WGS sequence"/>
</dbReference>
<dbReference type="Gene3D" id="3.90.950.10">
    <property type="match status" value="1"/>
</dbReference>
<dbReference type="EMBL" id="CDOI01000136">
    <property type="protein sequence ID" value="CEN45629.1"/>
    <property type="molecule type" value="Genomic_DNA"/>
</dbReference>
<proteinExistence type="inferred from homology"/>
<keyword evidence="6" id="KW-1185">Reference proteome</keyword>
<dbReference type="RefSeq" id="WP_042344061.1">
    <property type="nucleotide sequence ID" value="NZ_CDOI01000136.1"/>
</dbReference>
<dbReference type="GO" id="GO:0009117">
    <property type="term" value="P:nucleotide metabolic process"/>
    <property type="evidence" value="ECO:0007669"/>
    <property type="project" value="UniProtKB-KW"/>
</dbReference>
<keyword evidence="2 4" id="KW-0378">Hydrolase</keyword>
<dbReference type="PANTHER" id="PTHR43213:SF5">
    <property type="entry name" value="BIFUNCTIONAL DTTP_UTP PYROPHOSPHATASE_METHYLTRANSFERASE PROTEIN-RELATED"/>
    <property type="match status" value="1"/>
</dbReference>
<dbReference type="InterPro" id="IPR003697">
    <property type="entry name" value="Maf-like"/>
</dbReference>
<evidence type="ECO:0000313" key="6">
    <source>
        <dbReference type="Proteomes" id="UP000045051"/>
    </source>
</evidence>
<reference evidence="5 6" key="1">
    <citation type="submission" date="2015-01" db="EMBL/GenBank/DDBJ databases">
        <authorList>
            <person name="Xiang T."/>
            <person name="Song Y."/>
            <person name="Huang L."/>
            <person name="Wang B."/>
            <person name="Wu P."/>
        </authorList>
    </citation>
    <scope>NUCLEOTIDE SEQUENCE [LARGE SCALE GENOMIC DNA]</scope>
    <source>
        <strain evidence="5 6">CcD38</strain>
    </source>
</reference>
<dbReference type="CDD" id="cd00555">
    <property type="entry name" value="Maf"/>
    <property type="match status" value="1"/>
</dbReference>
<comment type="catalytic activity">
    <reaction evidence="4">
        <text>dTTP + H2O = dTMP + diphosphate + H(+)</text>
        <dbReference type="Rhea" id="RHEA:28534"/>
        <dbReference type="ChEBI" id="CHEBI:15377"/>
        <dbReference type="ChEBI" id="CHEBI:15378"/>
        <dbReference type="ChEBI" id="CHEBI:33019"/>
        <dbReference type="ChEBI" id="CHEBI:37568"/>
        <dbReference type="ChEBI" id="CHEBI:63528"/>
        <dbReference type="EC" id="3.6.1.9"/>
    </reaction>
</comment>
<dbReference type="PANTHER" id="PTHR43213">
    <property type="entry name" value="BIFUNCTIONAL DTTP/UTP PYROPHOSPHATASE/METHYLTRANSFERASE PROTEIN-RELATED"/>
    <property type="match status" value="1"/>
</dbReference>
<evidence type="ECO:0000256" key="2">
    <source>
        <dbReference type="ARBA" id="ARBA00022801"/>
    </source>
</evidence>
<dbReference type="GO" id="GO:0005737">
    <property type="term" value="C:cytoplasm"/>
    <property type="evidence" value="ECO:0007669"/>
    <property type="project" value="UniProtKB-SubCell"/>
</dbReference>
<accession>A0A0B7I4C9</accession>
<comment type="caution">
    <text evidence="4">Lacks conserved residue(s) required for the propagation of feature annotation.</text>
</comment>
<keyword evidence="4" id="KW-0963">Cytoplasm</keyword>
<comment type="catalytic activity">
    <reaction evidence="4">
        <text>UTP + H2O = UMP + diphosphate + H(+)</text>
        <dbReference type="Rhea" id="RHEA:29395"/>
        <dbReference type="ChEBI" id="CHEBI:15377"/>
        <dbReference type="ChEBI" id="CHEBI:15378"/>
        <dbReference type="ChEBI" id="CHEBI:33019"/>
        <dbReference type="ChEBI" id="CHEBI:46398"/>
        <dbReference type="ChEBI" id="CHEBI:57865"/>
        <dbReference type="EC" id="3.6.1.9"/>
    </reaction>
</comment>
<feature type="site" description="Important for substrate specificity" evidence="4">
    <location>
        <position position="12"/>
    </location>
</feature>
<dbReference type="InterPro" id="IPR029001">
    <property type="entry name" value="ITPase-like_fam"/>
</dbReference>
<feature type="site" description="Important for substrate specificity" evidence="4">
    <location>
        <position position="71"/>
    </location>
</feature>
<dbReference type="Pfam" id="PF02545">
    <property type="entry name" value="Maf"/>
    <property type="match status" value="1"/>
</dbReference>
<comment type="subcellular location">
    <subcellularLocation>
        <location evidence="4">Cytoplasm</location>
    </subcellularLocation>
</comment>
<dbReference type="NCBIfam" id="TIGR00172">
    <property type="entry name" value="maf"/>
    <property type="match status" value="1"/>
</dbReference>
<dbReference type="HAMAP" id="MF_00528">
    <property type="entry name" value="Maf"/>
    <property type="match status" value="1"/>
</dbReference>
<evidence type="ECO:0000256" key="4">
    <source>
        <dbReference type="HAMAP-Rule" id="MF_00528"/>
    </source>
</evidence>
<dbReference type="EC" id="3.6.1.9" evidence="4"/>
<dbReference type="SUPFAM" id="SSF52972">
    <property type="entry name" value="ITPase-like"/>
    <property type="match status" value="1"/>
</dbReference>
<dbReference type="AlphaFoldDB" id="A0A0B7I4C9"/>